<dbReference type="Pfam" id="PF13328">
    <property type="entry name" value="HD_4"/>
    <property type="match status" value="1"/>
</dbReference>
<sequence length="200" mass="22731">MRNQLLTSRFERAFEVVNQLHAEQYRKGSNVPYISHLLAVSALVLEDGGDEDQAIAALLHDAVEDQGGLETLRFIEGHFGQRVARIVKDCSDSFYTPKPAWIERKQSYLENLKDADADVLRVSIADKLHNARSILSDLHTHGDLVWERFNGGKDGTLWYYNSLLEIFRERSVSPMVGELGRVVSRIEEIGFIPSLNIDQY</sequence>
<organism evidence="1">
    <name type="scientific">marine sediment metagenome</name>
    <dbReference type="NCBI Taxonomy" id="412755"/>
    <lineage>
        <taxon>unclassified sequences</taxon>
        <taxon>metagenomes</taxon>
        <taxon>ecological metagenomes</taxon>
    </lineage>
</organism>
<proteinExistence type="predicted"/>
<dbReference type="PANTHER" id="PTHR46246">
    <property type="entry name" value="GUANOSINE-3',5'-BIS(DIPHOSPHATE) 3'-PYROPHOSPHOHYDROLASE MESH1"/>
    <property type="match status" value="1"/>
</dbReference>
<evidence type="ECO:0008006" key="2">
    <source>
        <dbReference type="Google" id="ProtNLM"/>
    </source>
</evidence>
<dbReference type="AlphaFoldDB" id="X1C100"/>
<reference evidence="1" key="1">
    <citation type="journal article" date="2014" name="Front. Microbiol.">
        <title>High frequency of phylogenetically diverse reductive dehalogenase-homologous genes in deep subseafloor sedimentary metagenomes.</title>
        <authorList>
            <person name="Kawai M."/>
            <person name="Futagami T."/>
            <person name="Toyoda A."/>
            <person name="Takaki Y."/>
            <person name="Nishi S."/>
            <person name="Hori S."/>
            <person name="Arai W."/>
            <person name="Tsubouchi T."/>
            <person name="Morono Y."/>
            <person name="Uchiyama I."/>
            <person name="Ito T."/>
            <person name="Fujiyama A."/>
            <person name="Inagaki F."/>
            <person name="Takami H."/>
        </authorList>
    </citation>
    <scope>NUCLEOTIDE SEQUENCE</scope>
    <source>
        <strain evidence="1">Expedition CK06-06</strain>
    </source>
</reference>
<dbReference type="Gene3D" id="1.10.3210.10">
    <property type="entry name" value="Hypothetical protein af1432"/>
    <property type="match status" value="1"/>
</dbReference>
<dbReference type="GO" id="GO:0008893">
    <property type="term" value="F:guanosine-3',5'-bis(diphosphate) 3'-diphosphatase activity"/>
    <property type="evidence" value="ECO:0007669"/>
    <property type="project" value="TreeGrafter"/>
</dbReference>
<dbReference type="PANTHER" id="PTHR46246:SF1">
    <property type="entry name" value="GUANOSINE-3',5'-BIS(DIPHOSPHATE) 3'-PYROPHOSPHOHYDROLASE MESH1"/>
    <property type="match status" value="1"/>
</dbReference>
<dbReference type="SUPFAM" id="SSF109604">
    <property type="entry name" value="HD-domain/PDEase-like"/>
    <property type="match status" value="1"/>
</dbReference>
<protein>
    <recommendedName>
        <fullName evidence="2">HD/PDEase domain-containing protein</fullName>
    </recommendedName>
</protein>
<dbReference type="InterPro" id="IPR052194">
    <property type="entry name" value="MESH1"/>
</dbReference>
<accession>X1C100</accession>
<dbReference type="EMBL" id="BART01018788">
    <property type="protein sequence ID" value="GAG78041.1"/>
    <property type="molecule type" value="Genomic_DNA"/>
</dbReference>
<comment type="caution">
    <text evidence="1">The sequence shown here is derived from an EMBL/GenBank/DDBJ whole genome shotgun (WGS) entry which is preliminary data.</text>
</comment>
<name>X1C100_9ZZZZ</name>
<gene>
    <name evidence="1" type="ORF">S01H4_35352</name>
</gene>
<evidence type="ECO:0000313" key="1">
    <source>
        <dbReference type="EMBL" id="GAG78041.1"/>
    </source>
</evidence>